<evidence type="ECO:0000256" key="1">
    <source>
        <dbReference type="SAM" id="Phobius"/>
    </source>
</evidence>
<dbReference type="EMBL" id="JACHVA010000134">
    <property type="protein sequence ID" value="MBC2603870.1"/>
    <property type="molecule type" value="Genomic_DNA"/>
</dbReference>
<dbReference type="AlphaFoldDB" id="A0A7X1B3S1"/>
<name>A0A7X1B3S1_9BACT</name>
<feature type="transmembrane region" description="Helical" evidence="1">
    <location>
        <begin position="66"/>
        <end position="88"/>
    </location>
</feature>
<protein>
    <submittedName>
        <fullName evidence="2">Phage holin family protein</fullName>
    </submittedName>
</protein>
<keyword evidence="1" id="KW-0812">Transmembrane</keyword>
<keyword evidence="1" id="KW-1133">Transmembrane helix</keyword>
<dbReference type="InterPro" id="IPR009937">
    <property type="entry name" value="Phage_holin_3_6"/>
</dbReference>
<accession>A0A7X1B3S1</accession>
<reference evidence="2 3" key="1">
    <citation type="submission" date="2020-07" db="EMBL/GenBank/DDBJ databases">
        <authorList>
            <person name="Feng X."/>
        </authorList>
    </citation>
    <scope>NUCLEOTIDE SEQUENCE [LARGE SCALE GENOMIC DNA]</scope>
    <source>
        <strain evidence="2 3">JCM14086</strain>
    </source>
</reference>
<dbReference type="Pfam" id="PF07332">
    <property type="entry name" value="Phage_holin_3_6"/>
    <property type="match status" value="1"/>
</dbReference>
<keyword evidence="3" id="KW-1185">Reference proteome</keyword>
<comment type="caution">
    <text evidence="2">The sequence shown here is derived from an EMBL/GenBank/DDBJ whole genome shotgun (WGS) entry which is preliminary data.</text>
</comment>
<evidence type="ECO:0000313" key="3">
    <source>
        <dbReference type="Proteomes" id="UP000525652"/>
    </source>
</evidence>
<dbReference type="Proteomes" id="UP000525652">
    <property type="component" value="Unassembled WGS sequence"/>
</dbReference>
<sequence>MNPKLLKSFSRLVSLRLDIFLEEVRLVKMRTVRVVSIFAVAFVLAQLCLASLLALGIALTEGPSRIWFLSIVAGSCFLLVVILVLLAIRMSSGRLPPFAVTKSEFKKDKECLESAFKN</sequence>
<organism evidence="2 3">
    <name type="scientific">Puniceicoccus vermicola</name>
    <dbReference type="NCBI Taxonomy" id="388746"/>
    <lineage>
        <taxon>Bacteria</taxon>
        <taxon>Pseudomonadati</taxon>
        <taxon>Verrucomicrobiota</taxon>
        <taxon>Opitutia</taxon>
        <taxon>Puniceicoccales</taxon>
        <taxon>Puniceicoccaceae</taxon>
        <taxon>Puniceicoccus</taxon>
    </lineage>
</organism>
<gene>
    <name evidence="2" type="ORF">H5P30_18990</name>
</gene>
<dbReference type="RefSeq" id="WP_185694488.1">
    <property type="nucleotide sequence ID" value="NZ_JACHVA010000134.1"/>
</dbReference>
<evidence type="ECO:0000313" key="2">
    <source>
        <dbReference type="EMBL" id="MBC2603870.1"/>
    </source>
</evidence>
<proteinExistence type="predicted"/>
<keyword evidence="1" id="KW-0472">Membrane</keyword>
<feature type="transmembrane region" description="Helical" evidence="1">
    <location>
        <begin position="34"/>
        <end position="60"/>
    </location>
</feature>